<dbReference type="PANTHER" id="PTHR21174">
    <property type="match status" value="1"/>
</dbReference>
<keyword evidence="2" id="KW-1185">Reference proteome</keyword>
<dbReference type="STRING" id="1492898.SY85_17405"/>
<evidence type="ECO:0008006" key="3">
    <source>
        <dbReference type="Google" id="ProtNLM"/>
    </source>
</evidence>
<gene>
    <name evidence="1" type="ORF">SY85_17405</name>
</gene>
<sequence length="205" mass="24114">MLQDYFLQLLQGYTTDTHLASQLWQEIEGHYTGKKRYYHSLTHLEQLLQQLLNCKDLIADWDTVLFSLFYHDVVYNPLRQDNEEQSAELAVNRLKALSYPLHKSATCYSQILATKGHQLSTENDTNLFTDADLSMLGSSQDAYVQYAANIRKEYAVYPDFLYKKGRAKVLQHFLQMEQIFKTTYFYERFENQARLNLSAELKQLQ</sequence>
<dbReference type="OrthoDB" id="9808993at2"/>
<reference evidence="1 2" key="2">
    <citation type="journal article" date="2016" name="Int. J. Syst. Evol. Microbiol.">
        <title>Flavisolibacter tropicus sp. nov., isolated from tropical soil.</title>
        <authorList>
            <person name="Lee J.J."/>
            <person name="Kang M.S."/>
            <person name="Kim G.S."/>
            <person name="Lee C.S."/>
            <person name="Lim S."/>
            <person name="Lee J."/>
            <person name="Roh S.H."/>
            <person name="Kang H."/>
            <person name="Ha J.M."/>
            <person name="Bae S."/>
            <person name="Jung H.Y."/>
            <person name="Kim M.K."/>
        </authorList>
    </citation>
    <scope>NUCLEOTIDE SEQUENCE [LARGE SCALE GENOMIC DNA]</scope>
    <source>
        <strain evidence="1 2">LCS9</strain>
    </source>
</reference>
<dbReference type="EMBL" id="CP011390">
    <property type="protein sequence ID" value="ANE52008.1"/>
    <property type="molecule type" value="Genomic_DNA"/>
</dbReference>
<evidence type="ECO:0000313" key="1">
    <source>
        <dbReference type="EMBL" id="ANE52008.1"/>
    </source>
</evidence>
<dbReference type="PIRSF" id="PIRSF035170">
    <property type="entry name" value="HD_phosphohydro"/>
    <property type="match status" value="1"/>
</dbReference>
<dbReference type="InterPro" id="IPR009218">
    <property type="entry name" value="HD_phosphohydro"/>
</dbReference>
<dbReference type="PANTHER" id="PTHR21174:SF0">
    <property type="entry name" value="HD PHOSPHOHYDROLASE FAMILY PROTEIN-RELATED"/>
    <property type="match status" value="1"/>
</dbReference>
<organism evidence="1 2">
    <name type="scientific">Flavisolibacter tropicus</name>
    <dbReference type="NCBI Taxonomy" id="1492898"/>
    <lineage>
        <taxon>Bacteria</taxon>
        <taxon>Pseudomonadati</taxon>
        <taxon>Bacteroidota</taxon>
        <taxon>Chitinophagia</taxon>
        <taxon>Chitinophagales</taxon>
        <taxon>Chitinophagaceae</taxon>
        <taxon>Flavisolibacter</taxon>
    </lineage>
</organism>
<name>A0A172TYG8_9BACT</name>
<dbReference type="AlphaFoldDB" id="A0A172TYG8"/>
<evidence type="ECO:0000313" key="2">
    <source>
        <dbReference type="Proteomes" id="UP000077177"/>
    </source>
</evidence>
<proteinExistence type="predicted"/>
<reference evidence="2" key="1">
    <citation type="submission" date="2015-01" db="EMBL/GenBank/DDBJ databases">
        <title>Flavisolibacter sp./LCS9/ whole genome sequencing.</title>
        <authorList>
            <person name="Kim M.K."/>
            <person name="Srinivasan S."/>
            <person name="Lee J.-J."/>
        </authorList>
    </citation>
    <scope>NUCLEOTIDE SEQUENCE [LARGE SCALE GENOMIC DNA]</scope>
    <source>
        <strain evidence="2">LCS9</strain>
    </source>
</reference>
<dbReference type="SUPFAM" id="SSF109604">
    <property type="entry name" value="HD-domain/PDEase-like"/>
    <property type="match status" value="1"/>
</dbReference>
<dbReference type="KEGG" id="fla:SY85_17405"/>
<protein>
    <recommendedName>
        <fullName evidence="3">Metal-dependent HD superfamily phosphohydrolase</fullName>
    </recommendedName>
</protein>
<dbReference type="Proteomes" id="UP000077177">
    <property type="component" value="Chromosome"/>
</dbReference>
<accession>A0A172TYG8</accession>